<accession>A0A4R6WSJ5</accession>
<keyword evidence="2" id="KW-0812">Transmembrane</keyword>
<proteinExistence type="predicted"/>
<feature type="transmembrane region" description="Helical" evidence="2">
    <location>
        <begin position="6"/>
        <end position="24"/>
    </location>
</feature>
<evidence type="ECO:0000256" key="1">
    <source>
        <dbReference type="SAM" id="MobiDB-lite"/>
    </source>
</evidence>
<dbReference type="InterPro" id="IPR049708">
    <property type="entry name" value="PP0621-like"/>
</dbReference>
<evidence type="ECO:0000313" key="4">
    <source>
        <dbReference type="Proteomes" id="UP000295783"/>
    </source>
</evidence>
<sequence length="80" mass="8438">MFSVPTIPKLLIVVAIIAVVWYFFRRNRVAKGGGGQDSRSGGSTASQAGGRNAKPIEDMVQCRSCGAYIPANTTCSCKNG</sequence>
<dbReference type="EMBL" id="SNYW01000006">
    <property type="protein sequence ID" value="TDQ84486.1"/>
    <property type="molecule type" value="Genomic_DNA"/>
</dbReference>
<dbReference type="Proteomes" id="UP000295783">
    <property type="component" value="Unassembled WGS sequence"/>
</dbReference>
<keyword evidence="4" id="KW-1185">Reference proteome</keyword>
<reference evidence="3 4" key="1">
    <citation type="submission" date="2019-03" db="EMBL/GenBank/DDBJ databases">
        <title>Genomic Encyclopedia of Type Strains, Phase III (KMG-III): the genomes of soil and plant-associated and newly described type strains.</title>
        <authorList>
            <person name="Whitman W."/>
        </authorList>
    </citation>
    <scope>NUCLEOTIDE SEQUENCE [LARGE SCALE GENOMIC DNA]</scope>
    <source>
        <strain evidence="3 4">CGMCC 1.7660</strain>
    </source>
</reference>
<dbReference type="AlphaFoldDB" id="A0A4R6WSJ5"/>
<feature type="region of interest" description="Disordered" evidence="1">
    <location>
        <begin position="30"/>
        <end position="52"/>
    </location>
</feature>
<evidence type="ECO:0000256" key="2">
    <source>
        <dbReference type="SAM" id="Phobius"/>
    </source>
</evidence>
<keyword evidence="2" id="KW-1133">Transmembrane helix</keyword>
<gene>
    <name evidence="3" type="ORF">A8950_1043</name>
</gene>
<comment type="caution">
    <text evidence="3">The sequence shown here is derived from an EMBL/GenBank/DDBJ whole genome shotgun (WGS) entry which is preliminary data.</text>
</comment>
<dbReference type="NCBIfam" id="NF041023">
    <property type="entry name" value="PP0621_fam"/>
    <property type="match status" value="1"/>
</dbReference>
<dbReference type="OrthoDB" id="7366267at2"/>
<protein>
    <submittedName>
        <fullName evidence="3">Uncharacterized protein</fullName>
    </submittedName>
</protein>
<name>A0A4R6WSJ5_9PROT</name>
<keyword evidence="2" id="KW-0472">Membrane</keyword>
<dbReference type="RefSeq" id="WP_133612509.1">
    <property type="nucleotide sequence ID" value="NZ_SNYW01000006.1"/>
</dbReference>
<evidence type="ECO:0000313" key="3">
    <source>
        <dbReference type="EMBL" id="TDQ84486.1"/>
    </source>
</evidence>
<organism evidence="3 4">
    <name type="scientific">Dongia mobilis</name>
    <dbReference type="NCBI Taxonomy" id="578943"/>
    <lineage>
        <taxon>Bacteria</taxon>
        <taxon>Pseudomonadati</taxon>
        <taxon>Pseudomonadota</taxon>
        <taxon>Alphaproteobacteria</taxon>
        <taxon>Rhodospirillales</taxon>
        <taxon>Dongiaceae</taxon>
        <taxon>Dongia</taxon>
    </lineage>
</organism>